<feature type="transmembrane region" description="Helical" evidence="1">
    <location>
        <begin position="92"/>
        <end position="117"/>
    </location>
</feature>
<gene>
    <name evidence="2" type="ORF">Atep_11360</name>
</gene>
<evidence type="ECO:0000256" key="1">
    <source>
        <dbReference type="SAM" id="Phobius"/>
    </source>
</evidence>
<dbReference type="RefSeq" id="WP_213380754.1">
    <property type="nucleotide sequence ID" value="NZ_AP024563.1"/>
</dbReference>
<keyword evidence="1" id="KW-0472">Membrane</keyword>
<feature type="transmembrane region" description="Helical" evidence="1">
    <location>
        <begin position="129"/>
        <end position="151"/>
    </location>
</feature>
<feature type="transmembrane region" description="Helical" evidence="1">
    <location>
        <begin position="61"/>
        <end position="80"/>
    </location>
</feature>
<accession>A0ABM7QL74</accession>
<keyword evidence="1" id="KW-0812">Transmembrane</keyword>
<keyword evidence="1" id="KW-1133">Transmembrane helix</keyword>
<keyword evidence="3" id="KW-1185">Reference proteome</keyword>
<evidence type="ECO:0000313" key="3">
    <source>
        <dbReference type="Proteomes" id="UP000680679"/>
    </source>
</evidence>
<proteinExistence type="predicted"/>
<dbReference type="EMBL" id="AP024563">
    <property type="protein sequence ID" value="BCU06459.1"/>
    <property type="molecule type" value="Genomic_DNA"/>
</dbReference>
<name>A0ABM7QL74_9GAMM</name>
<organism evidence="2 3">
    <name type="scientific">Allochromatium tepidum</name>
    <dbReference type="NCBI Taxonomy" id="553982"/>
    <lineage>
        <taxon>Bacteria</taxon>
        <taxon>Pseudomonadati</taxon>
        <taxon>Pseudomonadota</taxon>
        <taxon>Gammaproteobacteria</taxon>
        <taxon>Chromatiales</taxon>
        <taxon>Chromatiaceae</taxon>
        <taxon>Allochromatium</taxon>
    </lineage>
</organism>
<sequence length="181" mass="19467">MSTAIVLCGWILLIGAAGWCPPCTGPWVRRLALGLTLTTLLVSDLWRTVARALQGHETSPLAGPESAYLSLWILVLLPILRRQLDRRALESHLLGGLTAAAAFGLAHESAPLILAGLRESWPNLGQTGGSILAVGVHVILGLAGLTLRCLMDPIQDRHPGRFPWDYPAWYAGLIAMRQALA</sequence>
<protein>
    <submittedName>
        <fullName evidence="2">Uncharacterized protein</fullName>
    </submittedName>
</protein>
<evidence type="ECO:0000313" key="2">
    <source>
        <dbReference type="EMBL" id="BCU06459.1"/>
    </source>
</evidence>
<dbReference type="Proteomes" id="UP000680679">
    <property type="component" value="Chromosome"/>
</dbReference>
<reference evidence="2 3" key="1">
    <citation type="submission" date="2021-04" db="EMBL/GenBank/DDBJ databases">
        <title>Complete genome sequencing of Allochromatium tepidum strain NZ.</title>
        <authorList>
            <person name="Tsukatani Y."/>
            <person name="Mori H."/>
        </authorList>
    </citation>
    <scope>NUCLEOTIDE SEQUENCE [LARGE SCALE GENOMIC DNA]</scope>
    <source>
        <strain evidence="2 3">NZ</strain>
    </source>
</reference>